<name>A0ABP8CET6_9FLAO</name>
<keyword evidence="4 8" id="KW-0812">Transmembrane</keyword>
<evidence type="ECO:0000256" key="1">
    <source>
        <dbReference type="ARBA" id="ARBA00004571"/>
    </source>
</evidence>
<keyword evidence="3 8" id="KW-1134">Transmembrane beta strand</keyword>
<evidence type="ECO:0000256" key="7">
    <source>
        <dbReference type="ARBA" id="ARBA00023237"/>
    </source>
</evidence>
<dbReference type="InterPro" id="IPR012910">
    <property type="entry name" value="Plug_dom"/>
</dbReference>
<comment type="subcellular location">
    <subcellularLocation>
        <location evidence="1 8">Cell outer membrane</location>
        <topology evidence="1 8">Multi-pass membrane protein</topology>
    </subcellularLocation>
</comment>
<evidence type="ECO:0000256" key="8">
    <source>
        <dbReference type="PROSITE-ProRule" id="PRU01360"/>
    </source>
</evidence>
<dbReference type="EMBL" id="BAABCA010000006">
    <property type="protein sequence ID" value="GAA4238382.1"/>
    <property type="molecule type" value="Genomic_DNA"/>
</dbReference>
<sequence>MKFQIMLGNAIPYKFKFDLKMKLTVYLFLISLFQIHANSYSQNAKISLELKNVSIENVLQTIESKSEFKFLYNDNQVDYKKLVSVKFKKTKISKILNTLFSDTNINFEVLNKQIILVLEPKNTNPATKNLQQQKTYSGTVVDASGIGIPGANIIIRGSTKGAVTDFDGNFTIQASSGDVLEITFLGYVTKLVTLGSQTSVNVTLEEDTAKLDEVVVIGYGTAKKSDVTGSVSLISSKDLLKAPITKIGSGLQGKVSGVNIQQTSGAPGQSMKIRIRGGSSINYSNNPLYVIDGFIGADISTVNPNDIATINFLKDASATAIYGSRGANGVVLITTVAPKEGKLKVSIDTNVGFSNPVNSYDILSAAEQAELMNLQNISKGNSAFFTDSQIETFRLTGGTDWQDLVTRSGLRQNYSINVTGGGENLKYFFSANHLDEEGIIKNSFYKRTSLRSNISGKIGNKINFKFNTYGTHTDSQANGRGTGGLNNIIGAAVTFPQQWGSRDENGDFLHPDTYNGYNGAFLIGRYANPEQKVLQNQENVRDRISSNIDLDIKLTDNLTLATTASGSFNFGYNGQRTLLEPTANGNRTELVAGQDYIRNNNWLANSRLTYENDFGNHSLKVSGVYEFSKGTNRNLSADVNNLSTLANEWYLLSNGQPTITSSAYNIGKIRSYMGRLNYSYKNKYLLTASMRADGSSRFSKDTRWGYFPSAAVAWKASEESFIQDISWIDNLKLRAGYGEVGNQAVGAYAIIPAFDTTNAGAQYRWYALDSNIPVEGIVPGSIVDPNLKWETTTSYNAGLDFGILGNKVTGSIDVYSKQATDVIIAKSIARYTGQSSITSNYAAIDNNGVEIGLNWKIKSTDDFSWTAYGNFTKNKNKVKDLDGADEIFIDNEEALGIWSLVGGNNKFIVKKGESMGSLFGLKAIGLWQEDEAAEAATYGAFPGEVKYEDLDQSGDITAADRQIVGNAQADFTYGLGTSIAYKDFDISIQCIGSVGNDIYNWTDNKLDNNILSTGYRNRWSPTNTSSTQQIMPIQTDYSNTYLVGQYVEDGTFFKISNVTLGYNLPQKITDSLKISSFRLYTSVDNLLTITNYSGLDPEGSSTPINSDSQAGVDAFSYPLVRTISAGLKVTF</sequence>
<gene>
    <name evidence="12" type="ORF">GCM10022291_28640</name>
</gene>
<keyword evidence="6 8" id="KW-0472">Membrane</keyword>
<comment type="caution">
    <text evidence="12">The sequence shown here is derived from an EMBL/GenBank/DDBJ whole genome shotgun (WGS) entry which is preliminary data.</text>
</comment>
<evidence type="ECO:0000313" key="12">
    <source>
        <dbReference type="EMBL" id="GAA4238382.1"/>
    </source>
</evidence>
<dbReference type="Gene3D" id="2.60.40.1120">
    <property type="entry name" value="Carboxypeptidase-like, regulatory domain"/>
    <property type="match status" value="1"/>
</dbReference>
<keyword evidence="2 8" id="KW-0813">Transport</keyword>
<dbReference type="Pfam" id="PF07715">
    <property type="entry name" value="Plug"/>
    <property type="match status" value="1"/>
</dbReference>
<dbReference type="Gene3D" id="2.170.130.10">
    <property type="entry name" value="TonB-dependent receptor, plug domain"/>
    <property type="match status" value="1"/>
</dbReference>
<protein>
    <submittedName>
        <fullName evidence="12">TonB-dependent receptor</fullName>
    </submittedName>
</protein>
<evidence type="ECO:0000256" key="4">
    <source>
        <dbReference type="ARBA" id="ARBA00022692"/>
    </source>
</evidence>
<dbReference type="InterPro" id="IPR000531">
    <property type="entry name" value="Beta-barrel_TonB"/>
</dbReference>
<dbReference type="PROSITE" id="PS52016">
    <property type="entry name" value="TONB_DEPENDENT_REC_3"/>
    <property type="match status" value="1"/>
</dbReference>
<dbReference type="InterPro" id="IPR036942">
    <property type="entry name" value="Beta-barrel_TonB_sf"/>
</dbReference>
<dbReference type="InterPro" id="IPR039426">
    <property type="entry name" value="TonB-dep_rcpt-like"/>
</dbReference>
<dbReference type="Pfam" id="PF13715">
    <property type="entry name" value="CarbopepD_reg_2"/>
    <property type="match status" value="1"/>
</dbReference>
<dbReference type="Pfam" id="PF00593">
    <property type="entry name" value="TonB_dep_Rec_b-barrel"/>
    <property type="match status" value="1"/>
</dbReference>
<dbReference type="SUPFAM" id="SSF56935">
    <property type="entry name" value="Porins"/>
    <property type="match status" value="1"/>
</dbReference>
<evidence type="ECO:0000256" key="9">
    <source>
        <dbReference type="RuleBase" id="RU003357"/>
    </source>
</evidence>
<dbReference type="Proteomes" id="UP001501496">
    <property type="component" value="Unassembled WGS sequence"/>
</dbReference>
<dbReference type="InterPro" id="IPR008969">
    <property type="entry name" value="CarboxyPept-like_regulatory"/>
</dbReference>
<comment type="similarity">
    <text evidence="8 9">Belongs to the TonB-dependent receptor family.</text>
</comment>
<dbReference type="Gene3D" id="2.40.170.20">
    <property type="entry name" value="TonB-dependent receptor, beta-barrel domain"/>
    <property type="match status" value="1"/>
</dbReference>
<evidence type="ECO:0000259" key="10">
    <source>
        <dbReference type="Pfam" id="PF00593"/>
    </source>
</evidence>
<feature type="domain" description="TonB-dependent receptor plug" evidence="11">
    <location>
        <begin position="223"/>
        <end position="330"/>
    </location>
</feature>
<dbReference type="RefSeq" id="WP_344788999.1">
    <property type="nucleotide sequence ID" value="NZ_BAABCA010000006.1"/>
</dbReference>
<proteinExistence type="inferred from homology"/>
<evidence type="ECO:0000256" key="2">
    <source>
        <dbReference type="ARBA" id="ARBA00022448"/>
    </source>
</evidence>
<evidence type="ECO:0000259" key="11">
    <source>
        <dbReference type="Pfam" id="PF07715"/>
    </source>
</evidence>
<evidence type="ECO:0000313" key="13">
    <source>
        <dbReference type="Proteomes" id="UP001501496"/>
    </source>
</evidence>
<evidence type="ECO:0000256" key="3">
    <source>
        <dbReference type="ARBA" id="ARBA00022452"/>
    </source>
</evidence>
<dbReference type="InterPro" id="IPR023997">
    <property type="entry name" value="TonB-dep_OMP_SusC/RagA_CS"/>
</dbReference>
<dbReference type="InterPro" id="IPR023996">
    <property type="entry name" value="TonB-dep_OMP_SusC/RagA"/>
</dbReference>
<feature type="domain" description="TonB-dependent receptor-like beta-barrel" evidence="10">
    <location>
        <begin position="503"/>
        <end position="879"/>
    </location>
</feature>
<dbReference type="InterPro" id="IPR037066">
    <property type="entry name" value="Plug_dom_sf"/>
</dbReference>
<dbReference type="NCBIfam" id="TIGR04056">
    <property type="entry name" value="OMP_RagA_SusC"/>
    <property type="match status" value="1"/>
</dbReference>
<reference evidence="13" key="1">
    <citation type="journal article" date="2019" name="Int. J. Syst. Evol. Microbiol.">
        <title>The Global Catalogue of Microorganisms (GCM) 10K type strain sequencing project: providing services to taxonomists for standard genome sequencing and annotation.</title>
        <authorList>
            <consortium name="The Broad Institute Genomics Platform"/>
            <consortium name="The Broad Institute Genome Sequencing Center for Infectious Disease"/>
            <person name="Wu L."/>
            <person name="Ma J."/>
        </authorList>
    </citation>
    <scope>NUCLEOTIDE SEQUENCE [LARGE SCALE GENOMIC DNA]</scope>
    <source>
        <strain evidence="13">JCM 17630</strain>
    </source>
</reference>
<evidence type="ECO:0000256" key="5">
    <source>
        <dbReference type="ARBA" id="ARBA00023077"/>
    </source>
</evidence>
<keyword evidence="12" id="KW-0675">Receptor</keyword>
<accession>A0ABP8CET6</accession>
<keyword evidence="13" id="KW-1185">Reference proteome</keyword>
<keyword evidence="7 8" id="KW-0998">Cell outer membrane</keyword>
<organism evidence="12 13">
    <name type="scientific">Postechiella marina</name>
    <dbReference type="NCBI Taxonomy" id="943941"/>
    <lineage>
        <taxon>Bacteria</taxon>
        <taxon>Pseudomonadati</taxon>
        <taxon>Bacteroidota</taxon>
        <taxon>Flavobacteriia</taxon>
        <taxon>Flavobacteriales</taxon>
        <taxon>Flavobacteriaceae</taxon>
        <taxon>Postechiella</taxon>
    </lineage>
</organism>
<keyword evidence="5 9" id="KW-0798">TonB box</keyword>
<dbReference type="NCBIfam" id="TIGR04057">
    <property type="entry name" value="SusC_RagA_signa"/>
    <property type="match status" value="1"/>
</dbReference>
<dbReference type="SUPFAM" id="SSF49464">
    <property type="entry name" value="Carboxypeptidase regulatory domain-like"/>
    <property type="match status" value="1"/>
</dbReference>
<evidence type="ECO:0000256" key="6">
    <source>
        <dbReference type="ARBA" id="ARBA00023136"/>
    </source>
</evidence>